<dbReference type="InterPro" id="IPR008271">
    <property type="entry name" value="Ser/Thr_kinase_AS"/>
</dbReference>
<dbReference type="InterPro" id="IPR011009">
    <property type="entry name" value="Kinase-like_dom_sf"/>
</dbReference>
<keyword evidence="6 13" id="KW-0547">Nucleotide-binding</keyword>
<feature type="binding site" evidence="14">
    <location>
        <position position="530"/>
    </location>
    <ligand>
        <name>ATP</name>
        <dbReference type="ChEBI" id="CHEBI:30616"/>
    </ligand>
</feature>
<dbReference type="AlphaFoldDB" id="A0AAN9L4I9"/>
<evidence type="ECO:0000256" key="9">
    <source>
        <dbReference type="ARBA" id="ARBA00023157"/>
    </source>
</evidence>
<dbReference type="InterPro" id="IPR001480">
    <property type="entry name" value="Bulb-type_lectin_dom"/>
</dbReference>
<dbReference type="InterPro" id="IPR001245">
    <property type="entry name" value="Ser-Thr/Tyr_kinase_cat_dom"/>
</dbReference>
<dbReference type="FunFam" id="3.30.200.20:FF:000418">
    <property type="entry name" value="G-type lectin S-receptor-like serine/threonine-protein kinase"/>
    <property type="match status" value="1"/>
</dbReference>
<protein>
    <recommendedName>
        <fullName evidence="13">Receptor-like serine/threonine-protein kinase</fullName>
        <ecNumber evidence="13">2.7.11.1</ecNumber>
    </recommendedName>
</protein>
<dbReference type="PROSITE" id="PS50948">
    <property type="entry name" value="PAN"/>
    <property type="match status" value="1"/>
</dbReference>
<keyword evidence="4 13" id="KW-0808">Transferase</keyword>
<evidence type="ECO:0000256" key="12">
    <source>
        <dbReference type="ARBA" id="ARBA00048679"/>
    </source>
</evidence>
<organism evidence="19 20">
    <name type="scientific">Canavalia gladiata</name>
    <name type="common">Sword bean</name>
    <name type="synonym">Dolichos gladiatus</name>
    <dbReference type="NCBI Taxonomy" id="3824"/>
    <lineage>
        <taxon>Eukaryota</taxon>
        <taxon>Viridiplantae</taxon>
        <taxon>Streptophyta</taxon>
        <taxon>Embryophyta</taxon>
        <taxon>Tracheophyta</taxon>
        <taxon>Spermatophyta</taxon>
        <taxon>Magnoliopsida</taxon>
        <taxon>eudicotyledons</taxon>
        <taxon>Gunneridae</taxon>
        <taxon>Pentapetalae</taxon>
        <taxon>rosids</taxon>
        <taxon>fabids</taxon>
        <taxon>Fabales</taxon>
        <taxon>Fabaceae</taxon>
        <taxon>Papilionoideae</taxon>
        <taxon>50 kb inversion clade</taxon>
        <taxon>NPAAA clade</taxon>
        <taxon>indigoferoid/millettioid clade</taxon>
        <taxon>Phaseoleae</taxon>
        <taxon>Canavalia</taxon>
    </lineage>
</organism>
<evidence type="ECO:0000259" key="17">
    <source>
        <dbReference type="PROSITE" id="PS50927"/>
    </source>
</evidence>
<evidence type="ECO:0000256" key="8">
    <source>
        <dbReference type="ARBA" id="ARBA00022840"/>
    </source>
</evidence>
<dbReference type="Gene3D" id="1.10.510.10">
    <property type="entry name" value="Transferase(Phosphotransferase) domain 1"/>
    <property type="match status" value="1"/>
</dbReference>
<evidence type="ECO:0000256" key="7">
    <source>
        <dbReference type="ARBA" id="ARBA00022777"/>
    </source>
</evidence>
<evidence type="ECO:0000256" key="14">
    <source>
        <dbReference type="PROSITE-ProRule" id="PRU10141"/>
    </source>
</evidence>
<dbReference type="SMART" id="SM00473">
    <property type="entry name" value="PAN_AP"/>
    <property type="match status" value="1"/>
</dbReference>
<dbReference type="InterPro" id="IPR036426">
    <property type="entry name" value="Bulb-type_lectin_dom_sf"/>
</dbReference>
<dbReference type="Pfam" id="PF00954">
    <property type="entry name" value="S_locus_glycop"/>
    <property type="match status" value="1"/>
</dbReference>
<dbReference type="EC" id="2.7.11.1" evidence="13"/>
<dbReference type="PROSITE" id="PS00107">
    <property type="entry name" value="PROTEIN_KINASE_ATP"/>
    <property type="match status" value="1"/>
</dbReference>
<evidence type="ECO:0000256" key="15">
    <source>
        <dbReference type="SAM" id="SignalP"/>
    </source>
</evidence>
<keyword evidence="20" id="KW-1185">Reference proteome</keyword>
<feature type="domain" description="Protein kinase" evidence="16">
    <location>
        <begin position="502"/>
        <end position="789"/>
    </location>
</feature>
<comment type="similarity">
    <text evidence="13">Belongs to the protein kinase superfamily. Ser/Thr protein kinase family.</text>
</comment>
<evidence type="ECO:0000256" key="5">
    <source>
        <dbReference type="ARBA" id="ARBA00022729"/>
    </source>
</evidence>
<dbReference type="GO" id="GO:0004674">
    <property type="term" value="F:protein serine/threonine kinase activity"/>
    <property type="evidence" value="ECO:0007669"/>
    <property type="project" value="UniProtKB-KW"/>
</dbReference>
<evidence type="ECO:0000256" key="10">
    <source>
        <dbReference type="ARBA" id="ARBA00023180"/>
    </source>
</evidence>
<dbReference type="Pfam" id="PF07714">
    <property type="entry name" value="PK_Tyr_Ser-Thr"/>
    <property type="match status" value="1"/>
</dbReference>
<feature type="domain" description="Bulb-type lectin" evidence="17">
    <location>
        <begin position="27"/>
        <end position="147"/>
    </location>
</feature>
<comment type="caution">
    <text evidence="19">The sequence shown here is derived from an EMBL/GenBank/DDBJ whole genome shotgun (WGS) entry which is preliminary data.</text>
</comment>
<reference evidence="19 20" key="1">
    <citation type="submission" date="2024-01" db="EMBL/GenBank/DDBJ databases">
        <title>The genomes of 5 underutilized Papilionoideae crops provide insights into root nodulation and disease resistanc.</title>
        <authorList>
            <person name="Jiang F."/>
        </authorList>
    </citation>
    <scope>NUCLEOTIDE SEQUENCE [LARGE SCALE GENOMIC DNA]</scope>
    <source>
        <strain evidence="19">LVBAO_FW01</strain>
        <tissue evidence="19">Leaves</tissue>
    </source>
</reference>
<dbReference type="CDD" id="cd01098">
    <property type="entry name" value="PAN_AP_plant"/>
    <property type="match status" value="1"/>
</dbReference>
<dbReference type="GO" id="GO:0048544">
    <property type="term" value="P:recognition of pollen"/>
    <property type="evidence" value="ECO:0007669"/>
    <property type="project" value="InterPro"/>
</dbReference>
<keyword evidence="3 13" id="KW-0723">Serine/threonine-protein kinase</keyword>
<evidence type="ECO:0000256" key="11">
    <source>
        <dbReference type="ARBA" id="ARBA00047899"/>
    </source>
</evidence>
<evidence type="ECO:0000256" key="2">
    <source>
        <dbReference type="ARBA" id="ARBA00022475"/>
    </source>
</evidence>
<keyword evidence="5 15" id="KW-0732">Signal</keyword>
<feature type="signal peptide" evidence="15">
    <location>
        <begin position="1"/>
        <end position="26"/>
    </location>
</feature>
<dbReference type="Proteomes" id="UP001367508">
    <property type="component" value="Unassembled WGS sequence"/>
</dbReference>
<keyword evidence="2" id="KW-1003">Cell membrane</keyword>
<dbReference type="Gene3D" id="2.90.10.10">
    <property type="entry name" value="Bulb-type lectin domain"/>
    <property type="match status" value="1"/>
</dbReference>
<dbReference type="PROSITE" id="PS00108">
    <property type="entry name" value="PROTEIN_KINASE_ST"/>
    <property type="match status" value="1"/>
</dbReference>
<dbReference type="FunFam" id="1.10.510.10:FF:000060">
    <property type="entry name" value="G-type lectin S-receptor-like serine/threonine-protein kinase"/>
    <property type="match status" value="1"/>
</dbReference>
<comment type="catalytic activity">
    <reaction evidence="12 13">
        <text>L-seryl-[protein] + ATP = O-phospho-L-seryl-[protein] + ADP + H(+)</text>
        <dbReference type="Rhea" id="RHEA:17989"/>
        <dbReference type="Rhea" id="RHEA-COMP:9863"/>
        <dbReference type="Rhea" id="RHEA-COMP:11604"/>
        <dbReference type="ChEBI" id="CHEBI:15378"/>
        <dbReference type="ChEBI" id="CHEBI:29999"/>
        <dbReference type="ChEBI" id="CHEBI:30616"/>
        <dbReference type="ChEBI" id="CHEBI:83421"/>
        <dbReference type="ChEBI" id="CHEBI:456216"/>
        <dbReference type="EC" id="2.7.11.1"/>
    </reaction>
</comment>
<dbReference type="GO" id="GO:0005886">
    <property type="term" value="C:plasma membrane"/>
    <property type="evidence" value="ECO:0007669"/>
    <property type="project" value="UniProtKB-SubCell"/>
</dbReference>
<keyword evidence="2" id="KW-0472">Membrane</keyword>
<dbReference type="InterPro" id="IPR000858">
    <property type="entry name" value="S_locus_glycoprot_dom"/>
</dbReference>
<dbReference type="SUPFAM" id="SSF51110">
    <property type="entry name" value="alpha-D-mannose-specific plant lectins"/>
    <property type="match status" value="1"/>
</dbReference>
<accession>A0AAN9L4I9</accession>
<dbReference type="PROSITE" id="PS50011">
    <property type="entry name" value="PROTEIN_KINASE_DOM"/>
    <property type="match status" value="1"/>
</dbReference>
<evidence type="ECO:0000313" key="20">
    <source>
        <dbReference type="Proteomes" id="UP001367508"/>
    </source>
</evidence>
<dbReference type="PROSITE" id="PS50927">
    <property type="entry name" value="BULB_LECTIN"/>
    <property type="match status" value="1"/>
</dbReference>
<dbReference type="Pfam" id="PF01453">
    <property type="entry name" value="B_lectin"/>
    <property type="match status" value="1"/>
</dbReference>
<dbReference type="InterPro" id="IPR000719">
    <property type="entry name" value="Prot_kinase_dom"/>
</dbReference>
<sequence length="821" mass="92935">MEFRSDTNLILPLLIICCFGLCLSSAKDTITSAQFIRDSDTLISNNSAFKLGFFSPENSSNRYLGIWYLSETDVIWVANRNQPLTKNSSGIVKIAADGNLVVLDSSRRVAWSSNVTHITTNSIAKLLETGNLVLLDGATGELIWESFQHPSDALVPEMKLSTNKKTGEKVRITSWKSASDPSVGYYSATLERPNIPEVFLWVNETRPYYRSGPWNNDIFIGSQSMSAGYLYGWKLNLEEDGTVYLSYNFPTQSYFGIITLNPQGQLTCAWWNHEKLVWRRVLQGTPCDLYSYCGAFGICNWQSSPICSCLNGYEPKNVEEWNAKNWTSGCVRKEPLHCGGLKNGSDVTKDGFLKLENIKVPDFVQRSEFTENECRAWCLNNCSCVAYASDSAIRCMLWNRDLIDIQKFSTGGVDLYIRVPLSQLEKHSDKRRPKRFIIPLGVSKGMLIFLGCAYMLWKWTTKPTGKIYSRRQRMKGDRKQVKLNEQLPLFNFEELANATNNFHSANVLGKGGFGSVYKGQLKGGQEIAVKRLSKTSGQGLEECMNEVLVISKLQHRNLVRLLGCCIDQEENMLIYEYMPNKSLDAILFDPVKKKDLDWPKRFNIIEGISRGLLYLHRDSRLKIIHRDLKVSNILLDGDLNPKISDFGMARIFGGNDIQANTNRVVGTFGYMPPEYAFRGLFSEKSDVFSFGVLLLEIISGRKICSYYDHDQSLKKTQSPAWKLWNEKEIESLIDPEIYNPNNVNDIVRCIRIGLLCLQEIAKERPSVATAVSMLNSEIVNLPAPSHPAFIERQVIWGAESSQQNHRTSSINNLTVTDMQAR</sequence>
<evidence type="ECO:0000256" key="13">
    <source>
        <dbReference type="PIRNR" id="PIRNR000641"/>
    </source>
</evidence>
<feature type="chain" id="PRO_5042845559" description="Receptor-like serine/threonine-protein kinase" evidence="15">
    <location>
        <begin position="27"/>
        <end position="821"/>
    </location>
</feature>
<feature type="domain" description="Apple" evidence="18">
    <location>
        <begin position="338"/>
        <end position="420"/>
    </location>
</feature>
<dbReference type="InterPro" id="IPR024171">
    <property type="entry name" value="SRK-like_kinase"/>
</dbReference>
<dbReference type="SUPFAM" id="SSF56112">
    <property type="entry name" value="Protein kinase-like (PK-like)"/>
    <property type="match status" value="1"/>
</dbReference>
<dbReference type="FunFam" id="2.90.10.10:FF:000001">
    <property type="entry name" value="G-type lectin S-receptor-like serine/threonine-protein kinase"/>
    <property type="match status" value="1"/>
</dbReference>
<gene>
    <name evidence="19" type="ORF">VNO77_22091</name>
</gene>
<dbReference type="EMBL" id="JAYMYQ010000005">
    <property type="protein sequence ID" value="KAK7327997.1"/>
    <property type="molecule type" value="Genomic_DNA"/>
</dbReference>
<proteinExistence type="inferred from homology"/>
<keyword evidence="7 13" id="KW-0418">Kinase</keyword>
<evidence type="ECO:0000256" key="4">
    <source>
        <dbReference type="ARBA" id="ARBA00022679"/>
    </source>
</evidence>
<dbReference type="CDD" id="cd14066">
    <property type="entry name" value="STKc_IRAK"/>
    <property type="match status" value="1"/>
</dbReference>
<keyword evidence="9" id="KW-1015">Disulfide bond</keyword>
<evidence type="ECO:0000313" key="19">
    <source>
        <dbReference type="EMBL" id="KAK7327997.1"/>
    </source>
</evidence>
<comment type="subcellular location">
    <subcellularLocation>
        <location evidence="1">Cell membrane</location>
        <topology evidence="1">Single-pass type I membrane protein</topology>
    </subcellularLocation>
</comment>
<dbReference type="CDD" id="cd00028">
    <property type="entry name" value="B_lectin"/>
    <property type="match status" value="1"/>
</dbReference>
<dbReference type="InterPro" id="IPR017441">
    <property type="entry name" value="Protein_kinase_ATP_BS"/>
</dbReference>
<comment type="catalytic activity">
    <reaction evidence="11 13">
        <text>L-threonyl-[protein] + ATP = O-phospho-L-threonyl-[protein] + ADP + H(+)</text>
        <dbReference type="Rhea" id="RHEA:46608"/>
        <dbReference type="Rhea" id="RHEA-COMP:11060"/>
        <dbReference type="Rhea" id="RHEA-COMP:11605"/>
        <dbReference type="ChEBI" id="CHEBI:15378"/>
        <dbReference type="ChEBI" id="CHEBI:30013"/>
        <dbReference type="ChEBI" id="CHEBI:30616"/>
        <dbReference type="ChEBI" id="CHEBI:61977"/>
        <dbReference type="ChEBI" id="CHEBI:456216"/>
        <dbReference type="EC" id="2.7.11.1"/>
    </reaction>
</comment>
<dbReference type="SMART" id="SM00108">
    <property type="entry name" value="B_lectin"/>
    <property type="match status" value="1"/>
</dbReference>
<dbReference type="Gene3D" id="3.30.200.20">
    <property type="entry name" value="Phosphorylase Kinase, domain 1"/>
    <property type="match status" value="1"/>
</dbReference>
<name>A0AAN9L4I9_CANGL</name>
<evidence type="ECO:0000256" key="6">
    <source>
        <dbReference type="ARBA" id="ARBA00022741"/>
    </source>
</evidence>
<dbReference type="GO" id="GO:0005524">
    <property type="term" value="F:ATP binding"/>
    <property type="evidence" value="ECO:0007669"/>
    <property type="project" value="UniProtKB-UniRule"/>
</dbReference>
<dbReference type="PANTHER" id="PTHR27002:SF1105">
    <property type="entry name" value="S-LOCUS LECTIN KINASE FAMILY PROTEIN"/>
    <property type="match status" value="1"/>
</dbReference>
<dbReference type="PANTHER" id="PTHR27002">
    <property type="entry name" value="RECEPTOR-LIKE SERINE/THREONINE-PROTEIN KINASE SD1-8"/>
    <property type="match status" value="1"/>
</dbReference>
<evidence type="ECO:0000256" key="3">
    <source>
        <dbReference type="ARBA" id="ARBA00022527"/>
    </source>
</evidence>
<dbReference type="SMART" id="SM00220">
    <property type="entry name" value="S_TKc"/>
    <property type="match status" value="1"/>
</dbReference>
<keyword evidence="10" id="KW-0325">Glycoprotein</keyword>
<evidence type="ECO:0000259" key="16">
    <source>
        <dbReference type="PROSITE" id="PS50011"/>
    </source>
</evidence>
<evidence type="ECO:0000256" key="1">
    <source>
        <dbReference type="ARBA" id="ARBA00004251"/>
    </source>
</evidence>
<dbReference type="Pfam" id="PF08276">
    <property type="entry name" value="PAN_2"/>
    <property type="match status" value="1"/>
</dbReference>
<dbReference type="InterPro" id="IPR003609">
    <property type="entry name" value="Pan_app"/>
</dbReference>
<dbReference type="PIRSF" id="PIRSF000641">
    <property type="entry name" value="SRK"/>
    <property type="match status" value="1"/>
</dbReference>
<evidence type="ECO:0000259" key="18">
    <source>
        <dbReference type="PROSITE" id="PS50948"/>
    </source>
</evidence>
<keyword evidence="8 13" id="KW-0067">ATP-binding</keyword>